<dbReference type="EMBL" id="QGKM01000072">
    <property type="protein sequence ID" value="PWQ92939.1"/>
    <property type="molecule type" value="Genomic_DNA"/>
</dbReference>
<feature type="transmembrane region" description="Helical" evidence="5">
    <location>
        <begin position="67"/>
        <end position="86"/>
    </location>
</feature>
<dbReference type="GO" id="GO:0003700">
    <property type="term" value="F:DNA-binding transcription factor activity"/>
    <property type="evidence" value="ECO:0007669"/>
    <property type="project" value="InterPro"/>
</dbReference>
<feature type="region of interest" description="Disordered" evidence="4">
    <location>
        <begin position="384"/>
        <end position="404"/>
    </location>
</feature>
<protein>
    <recommendedName>
        <fullName evidence="6">HTH araC/xylS-type domain-containing protein</fullName>
    </recommendedName>
</protein>
<dbReference type="AlphaFoldDB" id="A0A317C3T4"/>
<feature type="transmembrane region" description="Helical" evidence="5">
    <location>
        <begin position="212"/>
        <end position="232"/>
    </location>
</feature>
<dbReference type="InterPro" id="IPR020449">
    <property type="entry name" value="Tscrpt_reg_AraC-type_HTH"/>
</dbReference>
<dbReference type="Gene3D" id="1.10.10.60">
    <property type="entry name" value="Homeodomain-like"/>
    <property type="match status" value="2"/>
</dbReference>
<keyword evidence="1" id="KW-0805">Transcription regulation</keyword>
<feature type="compositionally biased region" description="Polar residues" evidence="4">
    <location>
        <begin position="393"/>
        <end position="404"/>
    </location>
</feature>
<feature type="transmembrane region" description="Helical" evidence="5">
    <location>
        <begin position="98"/>
        <end position="114"/>
    </location>
</feature>
<dbReference type="InterPro" id="IPR018062">
    <property type="entry name" value="HTH_AraC-typ_CS"/>
</dbReference>
<dbReference type="InterPro" id="IPR018060">
    <property type="entry name" value="HTH_AraC"/>
</dbReference>
<comment type="caution">
    <text evidence="7">The sequence shown here is derived from an EMBL/GenBank/DDBJ whole genome shotgun (WGS) entry which is preliminary data.</text>
</comment>
<feature type="transmembrane region" description="Helical" evidence="5">
    <location>
        <begin position="36"/>
        <end position="55"/>
    </location>
</feature>
<sequence length="404" mass="45855">MENWTWEICIIGLALTAFTLINILSKSYKHQSDWLLCIWLVLLNIPLFHTTLSYLDHDAPRFNLVTNPTLNLLHGPILYLYVQTLVSNQKISFGKSELLHLIPFVVFYIAFISMDHSQPMRPTLDNPEHASSLFALLMARFGLINGLIFIAYSIATIFALRKHQKNISGIFSRNDNLISLKWLFALPATFAVLVILNFLNEGMLDSTAVIKPLTFHMLSFLSFTVLLCFFGVKQKPVFLFQPALTEVDIALKTAAANDGEIAVEAPDTSACDMSDEATAQLIEDMQEYMLREKPFLNADFSVYTLADAVNTPRRNLSQVLNNGLSKNFYQYVNEYRIEEVKRLLKDPALAKSTILDIAFRCGFKSKSSFNSLFKQHCEMTPSQYRKQLKQHSPVDTSHHTPPSS</sequence>
<dbReference type="OrthoDB" id="345413at2"/>
<dbReference type="PRINTS" id="PR00032">
    <property type="entry name" value="HTHARAC"/>
</dbReference>
<evidence type="ECO:0000256" key="1">
    <source>
        <dbReference type="ARBA" id="ARBA00023015"/>
    </source>
</evidence>
<evidence type="ECO:0000313" key="7">
    <source>
        <dbReference type="EMBL" id="PWQ92939.1"/>
    </source>
</evidence>
<feature type="transmembrane region" description="Helical" evidence="5">
    <location>
        <begin position="6"/>
        <end position="24"/>
    </location>
</feature>
<accession>A0A317C3T4</accession>
<dbReference type="RefSeq" id="WP_109839187.1">
    <property type="nucleotide sequence ID" value="NZ_QGKM01000072.1"/>
</dbReference>
<evidence type="ECO:0000313" key="8">
    <source>
        <dbReference type="Proteomes" id="UP000245539"/>
    </source>
</evidence>
<gene>
    <name evidence="7" type="ORF">DKW60_18695</name>
</gene>
<keyword evidence="8" id="KW-1185">Reference proteome</keyword>
<dbReference type="PROSITE" id="PS00041">
    <property type="entry name" value="HTH_ARAC_FAMILY_1"/>
    <property type="match status" value="1"/>
</dbReference>
<dbReference type="Pfam" id="PF12833">
    <property type="entry name" value="HTH_18"/>
    <property type="match status" value="1"/>
</dbReference>
<dbReference type="PROSITE" id="PS01124">
    <property type="entry name" value="HTH_ARAC_FAMILY_2"/>
    <property type="match status" value="1"/>
</dbReference>
<feature type="transmembrane region" description="Helical" evidence="5">
    <location>
        <begin position="134"/>
        <end position="160"/>
    </location>
</feature>
<evidence type="ECO:0000256" key="5">
    <source>
        <dbReference type="SAM" id="Phobius"/>
    </source>
</evidence>
<evidence type="ECO:0000256" key="2">
    <source>
        <dbReference type="ARBA" id="ARBA00023125"/>
    </source>
</evidence>
<dbReference type="Proteomes" id="UP000245539">
    <property type="component" value="Unassembled WGS sequence"/>
</dbReference>
<organism evidence="7 8">
    <name type="scientific">Leucothrix pacifica</name>
    <dbReference type="NCBI Taxonomy" id="1247513"/>
    <lineage>
        <taxon>Bacteria</taxon>
        <taxon>Pseudomonadati</taxon>
        <taxon>Pseudomonadota</taxon>
        <taxon>Gammaproteobacteria</taxon>
        <taxon>Thiotrichales</taxon>
        <taxon>Thiotrichaceae</taxon>
        <taxon>Leucothrix</taxon>
    </lineage>
</organism>
<evidence type="ECO:0000259" key="6">
    <source>
        <dbReference type="PROSITE" id="PS01124"/>
    </source>
</evidence>
<evidence type="ECO:0000256" key="3">
    <source>
        <dbReference type="ARBA" id="ARBA00023163"/>
    </source>
</evidence>
<keyword evidence="5" id="KW-0812">Transmembrane</keyword>
<feature type="domain" description="HTH araC/xylS-type" evidence="6">
    <location>
        <begin position="279"/>
        <end position="387"/>
    </location>
</feature>
<evidence type="ECO:0000256" key="4">
    <source>
        <dbReference type="SAM" id="MobiDB-lite"/>
    </source>
</evidence>
<keyword evidence="5" id="KW-0472">Membrane</keyword>
<name>A0A317C3T4_9GAMM</name>
<proteinExistence type="predicted"/>
<dbReference type="PANTHER" id="PTHR43280:SF29">
    <property type="entry name" value="ARAC-FAMILY TRANSCRIPTIONAL REGULATOR"/>
    <property type="match status" value="1"/>
</dbReference>
<dbReference type="GO" id="GO:0043565">
    <property type="term" value="F:sequence-specific DNA binding"/>
    <property type="evidence" value="ECO:0007669"/>
    <property type="project" value="InterPro"/>
</dbReference>
<reference evidence="7 8" key="1">
    <citation type="submission" date="2018-05" db="EMBL/GenBank/DDBJ databases">
        <title>Leucothrix arctica sp. nov., isolated from Arctic seawater.</title>
        <authorList>
            <person name="Choi A."/>
            <person name="Baek K."/>
        </authorList>
    </citation>
    <scope>NUCLEOTIDE SEQUENCE [LARGE SCALE GENOMIC DNA]</scope>
    <source>
        <strain evidence="7 8">JCM 18388</strain>
    </source>
</reference>
<dbReference type="PANTHER" id="PTHR43280">
    <property type="entry name" value="ARAC-FAMILY TRANSCRIPTIONAL REGULATOR"/>
    <property type="match status" value="1"/>
</dbReference>
<dbReference type="SMART" id="SM00342">
    <property type="entry name" value="HTH_ARAC"/>
    <property type="match status" value="1"/>
</dbReference>
<keyword evidence="2" id="KW-0238">DNA-binding</keyword>
<dbReference type="SUPFAM" id="SSF46689">
    <property type="entry name" value="Homeodomain-like"/>
    <property type="match status" value="1"/>
</dbReference>
<dbReference type="InterPro" id="IPR009057">
    <property type="entry name" value="Homeodomain-like_sf"/>
</dbReference>
<feature type="transmembrane region" description="Helical" evidence="5">
    <location>
        <begin position="180"/>
        <end position="200"/>
    </location>
</feature>
<keyword evidence="3" id="KW-0804">Transcription</keyword>
<keyword evidence="5" id="KW-1133">Transmembrane helix</keyword>